<comment type="similarity">
    <text evidence="1">Belongs to the flavoredoxin family.</text>
</comment>
<dbReference type="InterPro" id="IPR012349">
    <property type="entry name" value="Split_barrel_FMN-bd"/>
</dbReference>
<evidence type="ECO:0000256" key="1">
    <source>
        <dbReference type="ARBA" id="ARBA00038054"/>
    </source>
</evidence>
<sequence length="168" mass="19291">MLKKIDVKELHENPFTLIGDDWALLGAGDKDKFNSMTVSWGGVGILWKNPVTTVYVRQSRYTKEFMDNNEYYTLTFLKDGHKKELTLLGTKSGRDIDKMNDSGLTPIEVENGITYEEAKLVFVCRKLFKNDLLKEQFVDESVFDACYPDADDFHTMYIGEITACYISE</sequence>
<dbReference type="AlphaFoldDB" id="A0A544QV95"/>
<dbReference type="SUPFAM" id="SSF50475">
    <property type="entry name" value="FMN-binding split barrel"/>
    <property type="match status" value="1"/>
</dbReference>
<dbReference type="RefSeq" id="WP_142535888.1">
    <property type="nucleotide sequence ID" value="NZ_SGJB01000008.1"/>
</dbReference>
<keyword evidence="4" id="KW-1185">Reference proteome</keyword>
<accession>A0A544QV95</accession>
<dbReference type="GO" id="GO:0010181">
    <property type="term" value="F:FMN binding"/>
    <property type="evidence" value="ECO:0007669"/>
    <property type="project" value="InterPro"/>
</dbReference>
<evidence type="ECO:0000259" key="2">
    <source>
        <dbReference type="Pfam" id="PF01613"/>
    </source>
</evidence>
<proteinExistence type="inferred from homology"/>
<dbReference type="PANTHER" id="PTHR43567:SF5">
    <property type="entry name" value="HYPOTHETICAL CYTOSOLIC PROTEIN"/>
    <property type="match status" value="1"/>
</dbReference>
<dbReference type="Gene3D" id="2.30.110.10">
    <property type="entry name" value="Electron Transport, Fmn-binding Protein, Chain A"/>
    <property type="match status" value="1"/>
</dbReference>
<protein>
    <submittedName>
        <fullName evidence="3">Flavin reductase family protein</fullName>
    </submittedName>
</protein>
<dbReference type="Proteomes" id="UP000317863">
    <property type="component" value="Unassembled WGS sequence"/>
</dbReference>
<dbReference type="Pfam" id="PF01613">
    <property type="entry name" value="Flavin_Reduct"/>
    <property type="match status" value="1"/>
</dbReference>
<evidence type="ECO:0000313" key="3">
    <source>
        <dbReference type="EMBL" id="TQQ84618.1"/>
    </source>
</evidence>
<dbReference type="OrthoDB" id="9791490at2"/>
<feature type="domain" description="Flavin reductase like" evidence="2">
    <location>
        <begin position="23"/>
        <end position="167"/>
    </location>
</feature>
<dbReference type="EMBL" id="SGJB01000008">
    <property type="protein sequence ID" value="TQQ84618.1"/>
    <property type="molecule type" value="Genomic_DNA"/>
</dbReference>
<dbReference type="InterPro" id="IPR002563">
    <property type="entry name" value="Flavin_Rdtase-like_dom"/>
</dbReference>
<name>A0A544QV95_9FIRM</name>
<dbReference type="GO" id="GO:0016646">
    <property type="term" value="F:oxidoreductase activity, acting on the CH-NH group of donors, NAD or NADP as acceptor"/>
    <property type="evidence" value="ECO:0007669"/>
    <property type="project" value="UniProtKB-ARBA"/>
</dbReference>
<organism evidence="3 4">
    <name type="scientific">Peptacetobacter hominis</name>
    <dbReference type="NCBI Taxonomy" id="2743610"/>
    <lineage>
        <taxon>Bacteria</taxon>
        <taxon>Bacillati</taxon>
        <taxon>Bacillota</taxon>
        <taxon>Clostridia</taxon>
        <taxon>Peptostreptococcales</taxon>
        <taxon>Peptostreptococcaceae</taxon>
        <taxon>Peptacetobacter</taxon>
    </lineage>
</organism>
<evidence type="ECO:0000313" key="4">
    <source>
        <dbReference type="Proteomes" id="UP000317863"/>
    </source>
</evidence>
<dbReference type="InterPro" id="IPR052174">
    <property type="entry name" value="Flavoredoxin"/>
</dbReference>
<gene>
    <name evidence="3" type="ORF">EXD82_05345</name>
</gene>
<dbReference type="PANTHER" id="PTHR43567">
    <property type="entry name" value="FLAVOREDOXIN-RELATED-RELATED"/>
    <property type="match status" value="1"/>
</dbReference>
<comment type="caution">
    <text evidence="3">The sequence shown here is derived from an EMBL/GenBank/DDBJ whole genome shotgun (WGS) entry which is preliminary data.</text>
</comment>
<reference evidence="3 4" key="1">
    <citation type="submission" date="2019-02" db="EMBL/GenBank/DDBJ databases">
        <title>Peptostreptococcaceae bacterium ZHW00191 nov., a new bacterium isolated from the human gut.</title>
        <authorList>
            <person name="Zhou H.-W."/>
            <person name="Chen X.-J."/>
        </authorList>
    </citation>
    <scope>NUCLEOTIDE SEQUENCE [LARGE SCALE GENOMIC DNA]</scope>
    <source>
        <strain evidence="3 4">ZHW00191</strain>
    </source>
</reference>